<evidence type="ECO:0000256" key="1">
    <source>
        <dbReference type="SAM" id="MobiDB-lite"/>
    </source>
</evidence>
<feature type="non-terminal residue" evidence="2">
    <location>
        <position position="187"/>
    </location>
</feature>
<dbReference type="Proteomes" id="UP000325081">
    <property type="component" value="Unassembled WGS sequence"/>
</dbReference>
<reference evidence="3" key="1">
    <citation type="journal article" date="2019" name="Curr. Biol.">
        <title>Genome Sequence of Striga asiatica Provides Insight into the Evolution of Plant Parasitism.</title>
        <authorList>
            <person name="Yoshida S."/>
            <person name="Kim S."/>
            <person name="Wafula E.K."/>
            <person name="Tanskanen J."/>
            <person name="Kim Y.M."/>
            <person name="Honaas L."/>
            <person name="Yang Z."/>
            <person name="Spallek T."/>
            <person name="Conn C.E."/>
            <person name="Ichihashi Y."/>
            <person name="Cheong K."/>
            <person name="Cui S."/>
            <person name="Der J.P."/>
            <person name="Gundlach H."/>
            <person name="Jiao Y."/>
            <person name="Hori C."/>
            <person name="Ishida J.K."/>
            <person name="Kasahara H."/>
            <person name="Kiba T."/>
            <person name="Kim M.S."/>
            <person name="Koo N."/>
            <person name="Laohavisit A."/>
            <person name="Lee Y.H."/>
            <person name="Lumba S."/>
            <person name="McCourt P."/>
            <person name="Mortimer J.C."/>
            <person name="Mutuku J.M."/>
            <person name="Nomura T."/>
            <person name="Sasaki-Sekimoto Y."/>
            <person name="Seto Y."/>
            <person name="Wang Y."/>
            <person name="Wakatake T."/>
            <person name="Sakakibara H."/>
            <person name="Demura T."/>
            <person name="Yamaguchi S."/>
            <person name="Yoneyama K."/>
            <person name="Manabe R.I."/>
            <person name="Nelson D.C."/>
            <person name="Schulman A.H."/>
            <person name="Timko M.P."/>
            <person name="dePamphilis C.W."/>
            <person name="Choi D."/>
            <person name="Shirasu K."/>
        </authorList>
    </citation>
    <scope>NUCLEOTIDE SEQUENCE [LARGE SCALE GENOMIC DNA]</scope>
    <source>
        <strain evidence="3">cv. UVA1</strain>
    </source>
</reference>
<comment type="caution">
    <text evidence="2">The sequence shown here is derived from an EMBL/GenBank/DDBJ whole genome shotgun (WGS) entry which is preliminary data.</text>
</comment>
<organism evidence="2 3">
    <name type="scientific">Striga asiatica</name>
    <name type="common">Asiatic witchweed</name>
    <name type="synonym">Buchnera asiatica</name>
    <dbReference type="NCBI Taxonomy" id="4170"/>
    <lineage>
        <taxon>Eukaryota</taxon>
        <taxon>Viridiplantae</taxon>
        <taxon>Streptophyta</taxon>
        <taxon>Embryophyta</taxon>
        <taxon>Tracheophyta</taxon>
        <taxon>Spermatophyta</taxon>
        <taxon>Magnoliopsida</taxon>
        <taxon>eudicotyledons</taxon>
        <taxon>Gunneridae</taxon>
        <taxon>Pentapetalae</taxon>
        <taxon>asterids</taxon>
        <taxon>lamiids</taxon>
        <taxon>Lamiales</taxon>
        <taxon>Orobanchaceae</taxon>
        <taxon>Buchnereae</taxon>
        <taxon>Striga</taxon>
    </lineage>
</organism>
<dbReference type="AlphaFoldDB" id="A0A5A7PN90"/>
<gene>
    <name evidence="2" type="ORF">STAS_10286</name>
</gene>
<protein>
    <submittedName>
        <fullName evidence="2">F-box associated ubiquitination effector family protein</fullName>
    </submittedName>
</protein>
<name>A0A5A7PN90_STRAF</name>
<proteinExistence type="predicted"/>
<evidence type="ECO:0000313" key="3">
    <source>
        <dbReference type="Proteomes" id="UP000325081"/>
    </source>
</evidence>
<accession>A0A5A7PN90</accession>
<dbReference type="EMBL" id="BKCP01004849">
    <property type="protein sequence ID" value="GER34091.1"/>
    <property type="molecule type" value="Genomic_DNA"/>
</dbReference>
<sequence length="187" mass="21699">MVKRSCKCFCTSQPKHNMSITKLQKRHNKSFLTSITSITGAKNQNIQKKETCHIKPSTQKSRLQRTRGGNERSPKTSKFLPVIHGLRRSDRAHLRPPHLKVPCEVHQTIPTQLTGESFQIFAALEQWKNNSTDFANQVLFNTFFFQIAEDRQNIVKTVPQEMLYLTFDFLAPTPLFYNFQKETLTML</sequence>
<evidence type="ECO:0000313" key="2">
    <source>
        <dbReference type="EMBL" id="GER34091.1"/>
    </source>
</evidence>
<keyword evidence="3" id="KW-1185">Reference proteome</keyword>
<feature type="region of interest" description="Disordered" evidence="1">
    <location>
        <begin position="54"/>
        <end position="77"/>
    </location>
</feature>